<name>A0ABD5VGT6_9EURY</name>
<gene>
    <name evidence="2" type="ORF">ACFQGB_09795</name>
</gene>
<organism evidence="2 3">
    <name type="scientific">Halorubellus litoreus</name>
    <dbReference type="NCBI Taxonomy" id="755308"/>
    <lineage>
        <taxon>Archaea</taxon>
        <taxon>Methanobacteriati</taxon>
        <taxon>Methanobacteriota</taxon>
        <taxon>Stenosarchaea group</taxon>
        <taxon>Halobacteria</taxon>
        <taxon>Halobacteriales</taxon>
        <taxon>Halorubellaceae</taxon>
        <taxon>Halorubellus</taxon>
    </lineage>
</organism>
<feature type="transmembrane region" description="Helical" evidence="1">
    <location>
        <begin position="102"/>
        <end position="121"/>
    </location>
</feature>
<evidence type="ECO:0000313" key="2">
    <source>
        <dbReference type="EMBL" id="MFC6953156.1"/>
    </source>
</evidence>
<sequence length="281" mass="29324">MTGVDESRRERVVGGLLVAFAVCVTAPLPAVVGAPRDGTALTAGVGVAVGVGLVVAAAVRQSDALLAALAAPRYLLIPGGTVVAWTLRAFLQTPPLRATALAPYAVAFAGCALGVAAWVLARDVHDRRRRETATTAVSFEAPLAPRSRRAMRLGGVATVFGGAVAAVGLSVGDDPTFAFTYLPLSATGVVFFALSRTDREVHVADEALFVNRSRRSWTDFESVRVEDDVLVVDGRGRWTGTLRFDATEIEDIDGVVAAIRERVDASGTPRNGVGAQSSPDS</sequence>
<evidence type="ECO:0000313" key="3">
    <source>
        <dbReference type="Proteomes" id="UP001596395"/>
    </source>
</evidence>
<feature type="transmembrane region" description="Helical" evidence="1">
    <location>
        <begin position="12"/>
        <end position="32"/>
    </location>
</feature>
<keyword evidence="1" id="KW-0812">Transmembrane</keyword>
<comment type="caution">
    <text evidence="2">The sequence shown here is derived from an EMBL/GenBank/DDBJ whole genome shotgun (WGS) entry which is preliminary data.</text>
</comment>
<dbReference type="AlphaFoldDB" id="A0ABD5VGT6"/>
<dbReference type="RefSeq" id="WP_336350122.1">
    <property type="nucleotide sequence ID" value="NZ_JAZAQL010000002.1"/>
</dbReference>
<feature type="transmembrane region" description="Helical" evidence="1">
    <location>
        <begin position="71"/>
        <end position="90"/>
    </location>
</feature>
<protein>
    <recommendedName>
        <fullName evidence="4">PH domain-containing protein</fullName>
    </recommendedName>
</protein>
<evidence type="ECO:0000256" key="1">
    <source>
        <dbReference type="SAM" id="Phobius"/>
    </source>
</evidence>
<reference evidence="2 3" key="1">
    <citation type="journal article" date="2019" name="Int. J. Syst. Evol. Microbiol.">
        <title>The Global Catalogue of Microorganisms (GCM) 10K type strain sequencing project: providing services to taxonomists for standard genome sequencing and annotation.</title>
        <authorList>
            <consortium name="The Broad Institute Genomics Platform"/>
            <consortium name="The Broad Institute Genome Sequencing Center for Infectious Disease"/>
            <person name="Wu L."/>
            <person name="Ma J."/>
        </authorList>
    </citation>
    <scope>NUCLEOTIDE SEQUENCE [LARGE SCALE GENOMIC DNA]</scope>
    <source>
        <strain evidence="2 3">GX26</strain>
    </source>
</reference>
<feature type="transmembrane region" description="Helical" evidence="1">
    <location>
        <begin position="153"/>
        <end position="171"/>
    </location>
</feature>
<keyword evidence="1" id="KW-0472">Membrane</keyword>
<proteinExistence type="predicted"/>
<dbReference type="Proteomes" id="UP001596395">
    <property type="component" value="Unassembled WGS sequence"/>
</dbReference>
<keyword evidence="3" id="KW-1185">Reference proteome</keyword>
<feature type="transmembrane region" description="Helical" evidence="1">
    <location>
        <begin position="38"/>
        <end position="59"/>
    </location>
</feature>
<keyword evidence="1" id="KW-1133">Transmembrane helix</keyword>
<accession>A0ABD5VGT6</accession>
<dbReference type="EMBL" id="JBHSXN010000002">
    <property type="protein sequence ID" value="MFC6953156.1"/>
    <property type="molecule type" value="Genomic_DNA"/>
</dbReference>
<feature type="transmembrane region" description="Helical" evidence="1">
    <location>
        <begin position="177"/>
        <end position="194"/>
    </location>
</feature>
<evidence type="ECO:0008006" key="4">
    <source>
        <dbReference type="Google" id="ProtNLM"/>
    </source>
</evidence>